<comment type="caution">
    <text evidence="3">The sequence shown here is derived from an EMBL/GenBank/DDBJ whole genome shotgun (WGS) entry which is preliminary data.</text>
</comment>
<reference evidence="4" key="1">
    <citation type="submission" date="2016-06" db="EMBL/GenBank/DDBJ databases">
        <title>Parallel loss of symbiosis genes in relatives of nitrogen-fixing non-legume Parasponia.</title>
        <authorList>
            <person name="Van Velzen R."/>
            <person name="Holmer R."/>
            <person name="Bu F."/>
            <person name="Rutten L."/>
            <person name="Van Zeijl A."/>
            <person name="Liu W."/>
            <person name="Santuari L."/>
            <person name="Cao Q."/>
            <person name="Sharma T."/>
            <person name="Shen D."/>
            <person name="Roswanjaya Y."/>
            <person name="Wardhani T."/>
            <person name="Kalhor M.S."/>
            <person name="Jansen J."/>
            <person name="Van den Hoogen J."/>
            <person name="Gungor B."/>
            <person name="Hartog M."/>
            <person name="Hontelez J."/>
            <person name="Verver J."/>
            <person name="Yang W.-C."/>
            <person name="Schijlen E."/>
            <person name="Repin R."/>
            <person name="Schilthuizen M."/>
            <person name="Schranz E."/>
            <person name="Heidstra R."/>
            <person name="Miyata K."/>
            <person name="Fedorova E."/>
            <person name="Kohlen W."/>
            <person name="Bisseling T."/>
            <person name="Smit S."/>
            <person name="Geurts R."/>
        </authorList>
    </citation>
    <scope>NUCLEOTIDE SEQUENCE [LARGE SCALE GENOMIC DNA]</scope>
    <source>
        <strain evidence="4">cv. RG33-2</strain>
    </source>
</reference>
<gene>
    <name evidence="3" type="ORF">TorRG33x02_319630</name>
</gene>
<dbReference type="AlphaFoldDB" id="A0A2P5BIP8"/>
<evidence type="ECO:0000313" key="3">
    <source>
        <dbReference type="EMBL" id="PON48660.1"/>
    </source>
</evidence>
<feature type="chain" id="PRO_5015109811" evidence="2">
    <location>
        <begin position="20"/>
        <end position="397"/>
    </location>
</feature>
<name>A0A2P5BIP8_TREOI</name>
<feature type="compositionally biased region" description="Basic and acidic residues" evidence="1">
    <location>
        <begin position="272"/>
        <end position="283"/>
    </location>
</feature>
<proteinExistence type="predicted"/>
<feature type="compositionally biased region" description="Polar residues" evidence="1">
    <location>
        <begin position="147"/>
        <end position="158"/>
    </location>
</feature>
<keyword evidence="4" id="KW-1185">Reference proteome</keyword>
<accession>A0A2P5BIP8</accession>
<feature type="signal peptide" evidence="2">
    <location>
        <begin position="1"/>
        <end position="19"/>
    </location>
</feature>
<feature type="compositionally biased region" description="Basic and acidic residues" evidence="1">
    <location>
        <begin position="227"/>
        <end position="240"/>
    </location>
</feature>
<feature type="region of interest" description="Disordered" evidence="1">
    <location>
        <begin position="56"/>
        <end position="199"/>
    </location>
</feature>
<feature type="compositionally biased region" description="Low complexity" evidence="1">
    <location>
        <begin position="348"/>
        <end position="357"/>
    </location>
</feature>
<dbReference type="EMBL" id="JXTC01000513">
    <property type="protein sequence ID" value="PON48660.1"/>
    <property type="molecule type" value="Genomic_DNA"/>
</dbReference>
<keyword evidence="2" id="KW-0732">Signal</keyword>
<feature type="compositionally biased region" description="Low complexity" evidence="1">
    <location>
        <begin position="320"/>
        <end position="339"/>
    </location>
</feature>
<sequence length="397" mass="40793">MNMMLRAVLNLSFPLDTWAVTKHLRGELDAIALNRFRRDEQNRLTMWDARSWLRISPDAGPSAEPSSMKKGTAAPRARPKVPAGRRVVVSSKDEAAGSGAAARREDSGDELEGLFVSGDDIPPAPLPGAGGPTTQEATAIKVKYGRGSSSGQPTTQEATAIKIKYGGGSSGQPKESLAATPPVARLGSTASAGFGSARSHGGIAELSEWAPRLKSRLSFSLSLAAKRGREADPSEADKGSVAKRGRTAPSSDSEDDGVTLTVLRRKRSARHGPSERAGQDKTKKLQVVGSAPQVVGSAPQVIDGAAEAVTVLVTADDASARSAPSPSSAIPTPPSSAVSGGVAEVLRAEGGALPLGGEEVRASGADGTRGSDSATELQLEPLSLENVDAVASRSLAQ</sequence>
<dbReference type="Proteomes" id="UP000237000">
    <property type="component" value="Unassembled WGS sequence"/>
</dbReference>
<protein>
    <submittedName>
        <fullName evidence="3">Uncharacterized protein</fullName>
    </submittedName>
</protein>
<dbReference type="InParanoid" id="A0A2P5BIP8"/>
<organism evidence="3 4">
    <name type="scientific">Trema orientale</name>
    <name type="common">Charcoal tree</name>
    <name type="synonym">Celtis orientalis</name>
    <dbReference type="NCBI Taxonomy" id="63057"/>
    <lineage>
        <taxon>Eukaryota</taxon>
        <taxon>Viridiplantae</taxon>
        <taxon>Streptophyta</taxon>
        <taxon>Embryophyta</taxon>
        <taxon>Tracheophyta</taxon>
        <taxon>Spermatophyta</taxon>
        <taxon>Magnoliopsida</taxon>
        <taxon>eudicotyledons</taxon>
        <taxon>Gunneridae</taxon>
        <taxon>Pentapetalae</taxon>
        <taxon>rosids</taxon>
        <taxon>fabids</taxon>
        <taxon>Rosales</taxon>
        <taxon>Cannabaceae</taxon>
        <taxon>Trema</taxon>
    </lineage>
</organism>
<evidence type="ECO:0000313" key="4">
    <source>
        <dbReference type="Proteomes" id="UP000237000"/>
    </source>
</evidence>
<feature type="non-terminal residue" evidence="3">
    <location>
        <position position="397"/>
    </location>
</feature>
<feature type="region of interest" description="Disordered" evidence="1">
    <location>
        <begin position="319"/>
        <end position="380"/>
    </location>
</feature>
<feature type="region of interest" description="Disordered" evidence="1">
    <location>
        <begin position="224"/>
        <end position="297"/>
    </location>
</feature>
<evidence type="ECO:0000256" key="2">
    <source>
        <dbReference type="SAM" id="SignalP"/>
    </source>
</evidence>
<evidence type="ECO:0000256" key="1">
    <source>
        <dbReference type="SAM" id="MobiDB-lite"/>
    </source>
</evidence>